<protein>
    <submittedName>
        <fullName evidence="14">Unannotated protein</fullName>
    </submittedName>
</protein>
<dbReference type="GO" id="GO:0006865">
    <property type="term" value="P:amino acid transport"/>
    <property type="evidence" value="ECO:0007669"/>
    <property type="project" value="UniProtKB-KW"/>
</dbReference>
<evidence type="ECO:0000256" key="8">
    <source>
        <dbReference type="ARBA" id="ARBA00037998"/>
    </source>
</evidence>
<dbReference type="Pfam" id="PF02653">
    <property type="entry name" value="BPD_transp_2"/>
    <property type="match status" value="2"/>
</dbReference>
<dbReference type="EMBL" id="CAEZVL010000009">
    <property type="protein sequence ID" value="CAB4622642.1"/>
    <property type="molecule type" value="Genomic_DNA"/>
</dbReference>
<evidence type="ECO:0000256" key="2">
    <source>
        <dbReference type="ARBA" id="ARBA00022448"/>
    </source>
</evidence>
<dbReference type="InterPro" id="IPR043428">
    <property type="entry name" value="LivM-like"/>
</dbReference>
<feature type="transmembrane region" description="Helical" evidence="9">
    <location>
        <begin position="272"/>
        <end position="293"/>
    </location>
</feature>
<dbReference type="InterPro" id="IPR052157">
    <property type="entry name" value="BCAA_transport_permease"/>
</dbReference>
<dbReference type="CDD" id="cd06582">
    <property type="entry name" value="TM_PBP1_LivH_like"/>
    <property type="match status" value="1"/>
</dbReference>
<comment type="similarity">
    <text evidence="8">Belongs to the binding-protein-dependent transport system permease family. LivHM subfamily.</text>
</comment>
<feature type="transmembrane region" description="Helical" evidence="9">
    <location>
        <begin position="514"/>
        <end position="532"/>
    </location>
</feature>
<dbReference type="EMBL" id="CAFBNZ010000002">
    <property type="protein sequence ID" value="CAB4966172.1"/>
    <property type="molecule type" value="Genomic_DNA"/>
</dbReference>
<dbReference type="InterPro" id="IPR001851">
    <property type="entry name" value="ABC_transp_permease"/>
</dbReference>
<feature type="transmembrane region" description="Helical" evidence="9">
    <location>
        <begin position="417"/>
        <end position="436"/>
    </location>
</feature>
<feature type="transmembrane region" description="Helical" evidence="9">
    <location>
        <begin position="59"/>
        <end position="79"/>
    </location>
</feature>
<dbReference type="EMBL" id="CAEZZV010000009">
    <property type="protein sequence ID" value="CAB4768355.1"/>
    <property type="molecule type" value="Genomic_DNA"/>
</dbReference>
<dbReference type="CDD" id="cd06581">
    <property type="entry name" value="TM_PBP1_LivM_like"/>
    <property type="match status" value="1"/>
</dbReference>
<dbReference type="EMBL" id="CAFBRX010000004">
    <property type="protein sequence ID" value="CAB5109529.1"/>
    <property type="molecule type" value="Genomic_DNA"/>
</dbReference>
<dbReference type="PANTHER" id="PTHR11795">
    <property type="entry name" value="BRANCHED-CHAIN AMINO ACID TRANSPORT SYSTEM PERMEASE PROTEIN LIVH"/>
    <property type="match status" value="1"/>
</dbReference>
<evidence type="ECO:0000313" key="10">
    <source>
        <dbReference type="EMBL" id="CAB4536735.1"/>
    </source>
</evidence>
<evidence type="ECO:0000256" key="7">
    <source>
        <dbReference type="ARBA" id="ARBA00023136"/>
    </source>
</evidence>
<evidence type="ECO:0000313" key="15">
    <source>
        <dbReference type="EMBL" id="CAB5109529.1"/>
    </source>
</evidence>
<feature type="transmembrane region" description="Helical" evidence="9">
    <location>
        <begin position="244"/>
        <end position="260"/>
    </location>
</feature>
<feature type="transmembrane region" description="Helical" evidence="9">
    <location>
        <begin position="391"/>
        <end position="410"/>
    </location>
</feature>
<dbReference type="GO" id="GO:0005886">
    <property type="term" value="C:plasma membrane"/>
    <property type="evidence" value="ECO:0007669"/>
    <property type="project" value="UniProtKB-SubCell"/>
</dbReference>
<evidence type="ECO:0000256" key="1">
    <source>
        <dbReference type="ARBA" id="ARBA00004651"/>
    </source>
</evidence>
<feature type="transmembrane region" description="Helical" evidence="9">
    <location>
        <begin position="218"/>
        <end position="237"/>
    </location>
</feature>
<keyword evidence="7 9" id="KW-0472">Membrane</keyword>
<name>A0A6J7LGB6_9ZZZZ</name>
<keyword evidence="5" id="KW-0029">Amino-acid transport</keyword>
<reference evidence="14" key="1">
    <citation type="submission" date="2020-05" db="EMBL/GenBank/DDBJ databases">
        <authorList>
            <person name="Chiriac C."/>
            <person name="Salcher M."/>
            <person name="Ghai R."/>
            <person name="Kavagutti S V."/>
        </authorList>
    </citation>
    <scope>NUCLEOTIDE SEQUENCE</scope>
</reference>
<keyword evidence="6 9" id="KW-1133">Transmembrane helix</keyword>
<evidence type="ECO:0000256" key="9">
    <source>
        <dbReference type="SAM" id="Phobius"/>
    </source>
</evidence>
<organism evidence="14">
    <name type="scientific">freshwater metagenome</name>
    <dbReference type="NCBI Taxonomy" id="449393"/>
    <lineage>
        <taxon>unclassified sequences</taxon>
        <taxon>metagenomes</taxon>
        <taxon>ecological metagenomes</taxon>
    </lineage>
</organism>
<feature type="transmembrane region" description="Helical" evidence="9">
    <location>
        <begin position="145"/>
        <end position="162"/>
    </location>
</feature>
<feature type="transmembrane region" description="Helical" evidence="9">
    <location>
        <begin position="34"/>
        <end position="53"/>
    </location>
</feature>
<feature type="transmembrane region" description="Helical" evidence="9">
    <location>
        <begin position="616"/>
        <end position="636"/>
    </location>
</feature>
<feature type="transmembrane region" description="Helical" evidence="9">
    <location>
        <begin position="544"/>
        <end position="570"/>
    </location>
</feature>
<keyword evidence="2" id="KW-0813">Transport</keyword>
<evidence type="ECO:0000256" key="6">
    <source>
        <dbReference type="ARBA" id="ARBA00022989"/>
    </source>
</evidence>
<evidence type="ECO:0000313" key="11">
    <source>
        <dbReference type="EMBL" id="CAB4588754.1"/>
    </source>
</evidence>
<dbReference type="GO" id="GO:0015658">
    <property type="term" value="F:branched-chain amino acid transmembrane transporter activity"/>
    <property type="evidence" value="ECO:0007669"/>
    <property type="project" value="InterPro"/>
</dbReference>
<proteinExistence type="inferred from homology"/>
<dbReference type="EMBL" id="CAEZUK010000002">
    <property type="protein sequence ID" value="CAB4588754.1"/>
    <property type="molecule type" value="Genomic_DNA"/>
</dbReference>
<keyword evidence="3" id="KW-1003">Cell membrane</keyword>
<feature type="transmembrane region" description="Helical" evidence="9">
    <location>
        <begin position="94"/>
        <end position="115"/>
    </location>
</feature>
<evidence type="ECO:0000256" key="3">
    <source>
        <dbReference type="ARBA" id="ARBA00022475"/>
    </source>
</evidence>
<feature type="transmembrane region" description="Helical" evidence="9">
    <location>
        <begin position="314"/>
        <end position="336"/>
    </location>
</feature>
<feature type="transmembrane region" description="Helical" evidence="9">
    <location>
        <begin position="191"/>
        <end position="212"/>
    </location>
</feature>
<evidence type="ECO:0000313" key="12">
    <source>
        <dbReference type="EMBL" id="CAB4622642.1"/>
    </source>
</evidence>
<dbReference type="EMBL" id="CAEZSL010000029">
    <property type="protein sequence ID" value="CAB4536735.1"/>
    <property type="molecule type" value="Genomic_DNA"/>
</dbReference>
<dbReference type="PANTHER" id="PTHR11795:SF450">
    <property type="entry name" value="ABC TRANSPORTER PERMEASE PROTEIN"/>
    <property type="match status" value="1"/>
</dbReference>
<keyword evidence="4 9" id="KW-0812">Transmembrane</keyword>
<feature type="transmembrane region" description="Helical" evidence="9">
    <location>
        <begin position="6"/>
        <end position="27"/>
    </location>
</feature>
<accession>A0A6J7LGB6</accession>
<evidence type="ECO:0000256" key="5">
    <source>
        <dbReference type="ARBA" id="ARBA00022970"/>
    </source>
</evidence>
<evidence type="ECO:0000313" key="14">
    <source>
        <dbReference type="EMBL" id="CAB4966172.1"/>
    </source>
</evidence>
<dbReference type="AlphaFoldDB" id="A0A6J7LGB6"/>
<feature type="transmembrane region" description="Helical" evidence="9">
    <location>
        <begin position="642"/>
        <end position="666"/>
    </location>
</feature>
<sequence>MQELLTFTIIGLSTGAIYAVVASGLVVTYTTSGIFNLAHGATGMLAAFTYWQLRFDWDLSAPLALFITLFILCPLFGLLTERIVMRGLQGTTEVVRLSVTVALFAFMIGLANTVWPSNGSREAFLKFFEGNTIHIGGINVSWHKLITFGCAVVVAIVLRLLLFRTRMGVAMRAVVDDRSLTELNGGRPNRVAMFAWALSAMLAGLAGILLAGEQQLNIEPLVLLVINAYAAAIIGGLKSLPRTFAGAAVLGLLDAYYLQFSDNSWFPQSFMGFGLSGIRASIPTIVLFVALLVRPQSRLRAGTVRFREENKVPSWNTAVLGAVSLIVVVVGISGMLTRSNTLFLLNGFTLAIVALSLVPLTGYAGQMSLAPLTFAGLGAVAMSKLPGDGNLLTLLAAITIVAIVGAAVALPAIRLSGIYLALSTAAFAVLVTKLIFNQRQTFMSGNISVPILDIPFIDINSPRGRLILSATAFSLLGLGVIALRRSRLGRRLIALKDSPVAAATLGMNLTQTKLAAFAISAGIAACAGALAGDKVSPQQYDFTQSLPIVLLAVVGGVGTVGGALFGGLLLGGNAVLANAVPSLKNITKIMPGLTGITLGRNPSGATSQISEKFRPLLNRWGIISFSALGGVGIWALDASRIISHWAFFIGGVFWFLAVMPNLIAIIDGTSQRRWWASAIALTGLAISLGVDWDQAVDSTGKRLLSLILLVAIFGVGTQRVAENAPRIHHSSPDLLGLDVALTPDELDNVERELGVTI</sequence>
<feature type="transmembrane region" description="Helical" evidence="9">
    <location>
        <begin position="342"/>
        <end position="360"/>
    </location>
</feature>
<gene>
    <name evidence="10" type="ORF">UFOPK1421_00404</name>
    <name evidence="11" type="ORF">UFOPK1820_00024</name>
    <name evidence="12" type="ORF">UFOPK1960_00131</name>
    <name evidence="13" type="ORF">UFOPK2921_00120</name>
    <name evidence="14" type="ORF">UFOPK3889_00028</name>
    <name evidence="15" type="ORF">UFOPK4422_00087</name>
</gene>
<evidence type="ECO:0000313" key="13">
    <source>
        <dbReference type="EMBL" id="CAB4768355.1"/>
    </source>
</evidence>
<comment type="subcellular location">
    <subcellularLocation>
        <location evidence="1">Cell membrane</location>
        <topology evidence="1">Multi-pass membrane protein</topology>
    </subcellularLocation>
</comment>
<evidence type="ECO:0000256" key="4">
    <source>
        <dbReference type="ARBA" id="ARBA00022692"/>
    </source>
</evidence>